<evidence type="ECO:0000256" key="1">
    <source>
        <dbReference type="ARBA" id="ARBA00011073"/>
    </source>
</evidence>
<feature type="active site" description="Charge relay system" evidence="5">
    <location>
        <position position="285"/>
    </location>
</feature>
<proteinExistence type="inferred from homology"/>
<feature type="domain" description="Peptidase S8/S53" evidence="7">
    <location>
        <begin position="243"/>
        <end position="524"/>
    </location>
</feature>
<evidence type="ECO:0000259" key="7">
    <source>
        <dbReference type="Pfam" id="PF00082"/>
    </source>
</evidence>
<dbReference type="PROSITE" id="PS51892">
    <property type="entry name" value="SUBTILASE"/>
    <property type="match status" value="1"/>
</dbReference>
<reference evidence="8" key="1">
    <citation type="submission" date="2021-01" db="EMBL/GenBank/DDBJ databases">
        <authorList>
            <person name="Corre E."/>
            <person name="Pelletier E."/>
            <person name="Niang G."/>
            <person name="Scheremetjew M."/>
            <person name="Finn R."/>
            <person name="Kale V."/>
            <person name="Holt S."/>
            <person name="Cochrane G."/>
            <person name="Meng A."/>
            <person name="Brown T."/>
            <person name="Cohen L."/>
        </authorList>
    </citation>
    <scope>NUCLEOTIDE SEQUENCE</scope>
    <source>
        <strain evidence="8">CCMP1413</strain>
    </source>
</reference>
<feature type="region of interest" description="Disordered" evidence="6">
    <location>
        <begin position="553"/>
        <end position="600"/>
    </location>
</feature>
<sequence>MAALPHDDALVEAIRAHAESEWGWCCVRVLRHVGVVTGRASACDACNSESADGYGTLAASGGTAGATLGDVPGGSRKAALTPSQIKAQALPLWLEGSNGGLLPSGVPGAEQSVAVYYDGYASVTLAPVADEGSGAIGQEVGGNASVLSEAAVAAAPWGPVGTASSDEFFPSGTDAPDWCVERTWERLGGDAASYGLWNLDRMSQPKLLSGGKDEGAAAAKGAQASAYPLDGLYQSPECSHGLGVDVYMLDTGVRKEHGAFKFYESLQPGTNLLESDAEATDEHGHGSHTMGTMCGHVFGAAKRARCHPLKVLDLRGGSPWSVIIAGVDWALAHANSGRPKVINMSLQGPRSAPAEVAVRRAVDAGAVVVVAAGNFAADACGSSPGALGGPTDGVITVGALDRKVDGELTASSLTFDQSMLAGGSSGAATAQVPGDNEKRPLQALDGDTVAWYSNWGRCVDMYAPGSAVRSASHELGDGCGQWCSTLKSGTSMSAPAVAAAAAIVRSRFPDLSPAEVEVLLKRHADVLPSVQLGNAQDREAPVLMPRIADDVVPDGYVAPASPPTAAPTSAPQQTHIEDEDMQGEGDGDETEDQASGQDAWKAESCEPSLAFVSNDRVNFLSVAYSPSGRMYAAYQDIAHDGRLTVATSTSAGWTPLGAPGGVSDGAVRHVKIAVSQLSGTIYVAYTDELHGHKALVKVYSPDDEWVAVGLDTGGIVSQGKAGYQPPANAQHELPTQLAARLIFDMSIAKTSSVPVPLPPANATAPKSTAQPAAESTAELAAEAYAGELLRAADDPSADVPPVDSFGLALVVDPVSDGPVVAFRDAGGDDRLAVLAYHANPTTSTSQDSAARWAAMGTYAGEEANNATASSHLLPWTADYVDMAADPANGLVYLAFCVSGKLRVMRVTAGGGSSIAVDANEPLAVPEWEHYGKQLLAFKTKIKVISPSIDVDADGRVVIAFTDASVGARAAASVMTRRDNRWHFLGWPGITDAPTAVPLVRVHPVLGMVYLFYRDPIAGGRGTVRVVSEADFSEPSKDASWRLVGEPGGGFGEGFVLAFDVRFAPLADGSAAPKPIDADDFSAVAVSDGSQQGVGRVFCRATPPT</sequence>
<dbReference type="InterPro" id="IPR015500">
    <property type="entry name" value="Peptidase_S8_subtilisin-rel"/>
</dbReference>
<comment type="similarity">
    <text evidence="1 5">Belongs to the peptidase S8 family.</text>
</comment>
<dbReference type="GO" id="GO:0004252">
    <property type="term" value="F:serine-type endopeptidase activity"/>
    <property type="evidence" value="ECO:0007669"/>
    <property type="project" value="UniProtKB-UniRule"/>
</dbReference>
<evidence type="ECO:0000256" key="5">
    <source>
        <dbReference type="PROSITE-ProRule" id="PRU01240"/>
    </source>
</evidence>
<dbReference type="InterPro" id="IPR050131">
    <property type="entry name" value="Peptidase_S8_subtilisin-like"/>
</dbReference>
<dbReference type="Gene3D" id="3.40.50.200">
    <property type="entry name" value="Peptidase S8/S53 domain"/>
    <property type="match status" value="1"/>
</dbReference>
<feature type="compositionally biased region" description="Acidic residues" evidence="6">
    <location>
        <begin position="577"/>
        <end position="592"/>
    </location>
</feature>
<dbReference type="Pfam" id="PF00082">
    <property type="entry name" value="Peptidase_S8"/>
    <property type="match status" value="1"/>
</dbReference>
<evidence type="ECO:0000256" key="3">
    <source>
        <dbReference type="ARBA" id="ARBA00022801"/>
    </source>
</evidence>
<dbReference type="PANTHER" id="PTHR43806:SF11">
    <property type="entry name" value="CEREVISIN-RELATED"/>
    <property type="match status" value="1"/>
</dbReference>
<keyword evidence="3 5" id="KW-0378">Hydrolase</keyword>
<dbReference type="PRINTS" id="PR00723">
    <property type="entry name" value="SUBTILISIN"/>
</dbReference>
<organism evidence="8">
    <name type="scientific">Prasinoderma coloniale</name>
    <dbReference type="NCBI Taxonomy" id="156133"/>
    <lineage>
        <taxon>Eukaryota</taxon>
        <taxon>Viridiplantae</taxon>
        <taxon>Prasinodermophyta</taxon>
        <taxon>Prasinodermophyceae</taxon>
        <taxon>Prasinodermales</taxon>
        <taxon>Prasinodermaceae</taxon>
        <taxon>Prasinoderma</taxon>
    </lineage>
</organism>
<evidence type="ECO:0000256" key="4">
    <source>
        <dbReference type="ARBA" id="ARBA00022825"/>
    </source>
</evidence>
<dbReference type="SUPFAM" id="SSF52743">
    <property type="entry name" value="Subtilisin-like"/>
    <property type="match status" value="1"/>
</dbReference>
<name>A0A7R9U130_9VIRI</name>
<accession>A0A7R9U130</accession>
<evidence type="ECO:0000256" key="2">
    <source>
        <dbReference type="ARBA" id="ARBA00022670"/>
    </source>
</evidence>
<gene>
    <name evidence="8" type="ORF">PCOL08062_LOCUS11215</name>
</gene>
<evidence type="ECO:0000256" key="6">
    <source>
        <dbReference type="SAM" id="MobiDB-lite"/>
    </source>
</evidence>
<keyword evidence="4 5" id="KW-0720">Serine protease</keyword>
<feature type="active site" description="Charge relay system" evidence="5">
    <location>
        <position position="250"/>
    </location>
</feature>
<dbReference type="GO" id="GO:0005615">
    <property type="term" value="C:extracellular space"/>
    <property type="evidence" value="ECO:0007669"/>
    <property type="project" value="TreeGrafter"/>
</dbReference>
<evidence type="ECO:0000313" key="8">
    <source>
        <dbReference type="EMBL" id="CAD8249530.1"/>
    </source>
</evidence>
<dbReference type="InterPro" id="IPR036852">
    <property type="entry name" value="Peptidase_S8/S53_dom_sf"/>
</dbReference>
<dbReference type="EMBL" id="HBDZ01014609">
    <property type="protein sequence ID" value="CAD8249530.1"/>
    <property type="molecule type" value="Transcribed_RNA"/>
</dbReference>
<dbReference type="GO" id="GO:0006508">
    <property type="term" value="P:proteolysis"/>
    <property type="evidence" value="ECO:0007669"/>
    <property type="project" value="UniProtKB-KW"/>
</dbReference>
<protein>
    <recommendedName>
        <fullName evidence="7">Peptidase S8/S53 domain-containing protein</fullName>
    </recommendedName>
</protein>
<dbReference type="PANTHER" id="PTHR43806">
    <property type="entry name" value="PEPTIDASE S8"/>
    <property type="match status" value="1"/>
</dbReference>
<keyword evidence="2 5" id="KW-0645">Protease</keyword>
<feature type="active site" description="Charge relay system" evidence="5">
    <location>
        <position position="491"/>
    </location>
</feature>
<dbReference type="InterPro" id="IPR000209">
    <property type="entry name" value="Peptidase_S8/S53_dom"/>
</dbReference>
<dbReference type="InterPro" id="IPR023828">
    <property type="entry name" value="Peptidase_S8_Ser-AS"/>
</dbReference>
<dbReference type="PROSITE" id="PS00138">
    <property type="entry name" value="SUBTILASE_SER"/>
    <property type="match status" value="1"/>
</dbReference>
<dbReference type="AlphaFoldDB" id="A0A7R9U130"/>